<dbReference type="Gene3D" id="2.10.109.10">
    <property type="entry name" value="Umud Fragment, subunit A"/>
    <property type="match status" value="1"/>
</dbReference>
<evidence type="ECO:0000256" key="6">
    <source>
        <dbReference type="RuleBase" id="RU362042"/>
    </source>
</evidence>
<evidence type="ECO:0000256" key="1">
    <source>
        <dbReference type="ARBA" id="ARBA00000677"/>
    </source>
</evidence>
<reference evidence="10" key="1">
    <citation type="journal article" date="2019" name="Int. J. Syst. Evol. Microbiol.">
        <title>The Global Catalogue of Microorganisms (GCM) 10K type strain sequencing project: providing services to taxonomists for standard genome sequencing and annotation.</title>
        <authorList>
            <consortium name="The Broad Institute Genomics Platform"/>
            <consortium name="The Broad Institute Genome Sequencing Center for Infectious Disease"/>
            <person name="Wu L."/>
            <person name="Ma J."/>
        </authorList>
    </citation>
    <scope>NUCLEOTIDE SEQUENCE [LARGE SCALE GENOMIC DNA]</scope>
    <source>
        <strain evidence="10">CGMCC 4.7677</strain>
    </source>
</reference>
<keyword evidence="10" id="KW-1185">Reference proteome</keyword>
<evidence type="ECO:0000256" key="3">
    <source>
        <dbReference type="ARBA" id="ARBA00009370"/>
    </source>
</evidence>
<keyword evidence="6" id="KW-1133">Transmembrane helix</keyword>
<keyword evidence="6" id="KW-0645">Protease</keyword>
<dbReference type="InterPro" id="IPR036286">
    <property type="entry name" value="LexA/Signal_pep-like_sf"/>
</dbReference>
<dbReference type="CDD" id="cd06530">
    <property type="entry name" value="S26_SPase_I"/>
    <property type="match status" value="1"/>
</dbReference>
<evidence type="ECO:0000259" key="8">
    <source>
        <dbReference type="Pfam" id="PF10502"/>
    </source>
</evidence>
<comment type="similarity">
    <text evidence="3 6">Belongs to the peptidase S26 family.</text>
</comment>
<dbReference type="Pfam" id="PF10502">
    <property type="entry name" value="Peptidase_S26"/>
    <property type="match status" value="1"/>
</dbReference>
<keyword evidence="6" id="KW-0472">Membrane</keyword>
<evidence type="ECO:0000313" key="10">
    <source>
        <dbReference type="Proteomes" id="UP000605897"/>
    </source>
</evidence>
<organism evidence="9 10">
    <name type="scientific">Amycolatopsis deserti</name>
    <dbReference type="NCBI Taxonomy" id="185696"/>
    <lineage>
        <taxon>Bacteria</taxon>
        <taxon>Bacillati</taxon>
        <taxon>Actinomycetota</taxon>
        <taxon>Actinomycetes</taxon>
        <taxon>Pseudonocardiales</taxon>
        <taxon>Pseudonocardiaceae</taxon>
        <taxon>Amycolatopsis</taxon>
    </lineage>
</organism>
<dbReference type="Proteomes" id="UP000605897">
    <property type="component" value="Unassembled WGS sequence"/>
</dbReference>
<feature type="compositionally biased region" description="Acidic residues" evidence="7">
    <location>
        <begin position="1"/>
        <end position="10"/>
    </location>
</feature>
<name>A0ABQ3JD18_9PSEU</name>
<feature type="region of interest" description="Disordered" evidence="7">
    <location>
        <begin position="1"/>
        <end position="30"/>
    </location>
</feature>
<evidence type="ECO:0000256" key="2">
    <source>
        <dbReference type="ARBA" id="ARBA00004401"/>
    </source>
</evidence>
<dbReference type="EMBL" id="BNAU01000007">
    <property type="protein sequence ID" value="GHF13661.1"/>
    <property type="molecule type" value="Genomic_DNA"/>
</dbReference>
<dbReference type="PROSITE" id="PS00761">
    <property type="entry name" value="SPASE_I_3"/>
    <property type="match status" value="1"/>
</dbReference>
<gene>
    <name evidence="9" type="primary">lepB</name>
    <name evidence="9" type="ORF">GCM10017786_54160</name>
</gene>
<evidence type="ECO:0000256" key="7">
    <source>
        <dbReference type="SAM" id="MobiDB-lite"/>
    </source>
</evidence>
<dbReference type="InterPro" id="IPR019533">
    <property type="entry name" value="Peptidase_S26"/>
</dbReference>
<dbReference type="PANTHER" id="PTHR43390">
    <property type="entry name" value="SIGNAL PEPTIDASE I"/>
    <property type="match status" value="1"/>
</dbReference>
<dbReference type="PANTHER" id="PTHR43390:SF1">
    <property type="entry name" value="CHLOROPLAST PROCESSING PEPTIDASE"/>
    <property type="match status" value="1"/>
</dbReference>
<dbReference type="EC" id="3.4.21.89" evidence="4 6"/>
<comment type="caution">
    <text evidence="9">The sequence shown here is derived from an EMBL/GenBank/DDBJ whole genome shotgun (WGS) entry which is preliminary data.</text>
</comment>
<evidence type="ECO:0000313" key="9">
    <source>
        <dbReference type="EMBL" id="GHF13661.1"/>
    </source>
</evidence>
<proteinExistence type="inferred from homology"/>
<protein>
    <recommendedName>
        <fullName evidence="4 6">Signal peptidase I</fullName>
        <ecNumber evidence="4 6">3.4.21.89</ecNumber>
    </recommendedName>
</protein>
<evidence type="ECO:0000256" key="5">
    <source>
        <dbReference type="ARBA" id="ARBA00022801"/>
    </source>
</evidence>
<feature type="domain" description="Peptidase S26" evidence="8">
    <location>
        <begin position="41"/>
        <end position="241"/>
    </location>
</feature>
<keyword evidence="5 6" id="KW-0378">Hydrolase</keyword>
<dbReference type="SUPFAM" id="SSF51306">
    <property type="entry name" value="LexA/Signal peptidase"/>
    <property type="match status" value="1"/>
</dbReference>
<accession>A0ABQ3JD18</accession>
<dbReference type="InterPro" id="IPR019758">
    <property type="entry name" value="Pept_S26A_signal_pept_1_CS"/>
</dbReference>
<sequence>MPSSAAEDEPERPNPDENADAGANGKRRRRKPKKQRSFWVELPILIVVALALAFVFQQFLARVYTIPSGSMETTLHGCTGCYGDKVLVDKITYDFTDPEPGDVVVFKGPEPWVENEAATERSSNAVVRFFQNIGSVFGLAPPDERDFVKRIIATGGQTVECCDAQNRVVVDGKALDEPYIHWENPSDQQQDSFPPVKVPDGYVWVMGDNRNDSCDSRCQGGGGVRGAVPVDNIIGKARIIVLPPGRWGGVSDHNPQAAAQPAALGMSAPAWQEGVPLGFGVVAAWPAVWGGRRLGSKVREAVERKR</sequence>
<dbReference type="PRINTS" id="PR00727">
    <property type="entry name" value="LEADERPTASE"/>
</dbReference>
<dbReference type="NCBIfam" id="TIGR02227">
    <property type="entry name" value="sigpep_I_bact"/>
    <property type="match status" value="1"/>
</dbReference>
<evidence type="ECO:0000256" key="4">
    <source>
        <dbReference type="ARBA" id="ARBA00013208"/>
    </source>
</evidence>
<feature type="transmembrane region" description="Helical" evidence="6">
    <location>
        <begin position="38"/>
        <end position="60"/>
    </location>
</feature>
<comment type="catalytic activity">
    <reaction evidence="1 6">
        <text>Cleavage of hydrophobic, N-terminal signal or leader sequences from secreted and periplasmic proteins.</text>
        <dbReference type="EC" id="3.4.21.89"/>
    </reaction>
</comment>
<dbReference type="InterPro" id="IPR000223">
    <property type="entry name" value="Pept_S26A_signal_pept_1"/>
</dbReference>
<keyword evidence="6" id="KW-0812">Transmembrane</keyword>
<comment type="subcellular location">
    <subcellularLocation>
        <location evidence="2">Cell membrane</location>
        <topology evidence="2">Single-pass type II membrane protein</topology>
    </subcellularLocation>
    <subcellularLocation>
        <location evidence="6">Membrane</location>
        <topology evidence="6">Single-pass type II membrane protein</topology>
    </subcellularLocation>
</comment>